<dbReference type="Proteomes" id="UP000799764">
    <property type="component" value="Unassembled WGS sequence"/>
</dbReference>
<evidence type="ECO:0000256" key="1">
    <source>
        <dbReference type="ARBA" id="ARBA00022669"/>
    </source>
</evidence>
<dbReference type="EMBL" id="MU001510">
    <property type="protein sequence ID" value="KAF2438960.1"/>
    <property type="molecule type" value="Genomic_DNA"/>
</dbReference>
<dbReference type="SUPFAM" id="SSF54106">
    <property type="entry name" value="LysM domain"/>
    <property type="match status" value="1"/>
</dbReference>
<proteinExistence type="predicted"/>
<feature type="domain" description="LysM" evidence="4">
    <location>
        <begin position="60"/>
        <end position="106"/>
    </location>
</feature>
<dbReference type="GO" id="GO:0008061">
    <property type="term" value="F:chitin binding"/>
    <property type="evidence" value="ECO:0007669"/>
    <property type="project" value="UniProtKB-KW"/>
</dbReference>
<dbReference type="PROSITE" id="PS51782">
    <property type="entry name" value="LYSM"/>
    <property type="match status" value="1"/>
</dbReference>
<keyword evidence="2" id="KW-0843">Virulence</keyword>
<dbReference type="AlphaFoldDB" id="A0A9P4P7R6"/>
<feature type="region of interest" description="Disordered" evidence="3">
    <location>
        <begin position="1"/>
        <end position="58"/>
    </location>
</feature>
<feature type="compositionally biased region" description="Low complexity" evidence="3">
    <location>
        <begin position="21"/>
        <end position="42"/>
    </location>
</feature>
<organism evidence="5 6">
    <name type="scientific">Karstenula rhodostoma CBS 690.94</name>
    <dbReference type="NCBI Taxonomy" id="1392251"/>
    <lineage>
        <taxon>Eukaryota</taxon>
        <taxon>Fungi</taxon>
        <taxon>Dikarya</taxon>
        <taxon>Ascomycota</taxon>
        <taxon>Pezizomycotina</taxon>
        <taxon>Dothideomycetes</taxon>
        <taxon>Pleosporomycetidae</taxon>
        <taxon>Pleosporales</taxon>
        <taxon>Massarineae</taxon>
        <taxon>Didymosphaeriaceae</taxon>
        <taxon>Karstenula</taxon>
    </lineage>
</organism>
<keyword evidence="1" id="KW-0147">Chitin-binding</keyword>
<comment type="caution">
    <text evidence="5">The sequence shown here is derived from an EMBL/GenBank/DDBJ whole genome shotgun (WGS) entry which is preliminary data.</text>
</comment>
<sequence length="110" mass="11369">MGWTGIGRTCNPDTIGDYDGTPTEPKLTTTSTSGPAPTPSGGNSEPIGEKFEGAPPNCSPWYKVQKGDACRSIEDSQGIAVGTIKKLNKGVDSNCGNSRSNVNYCLAVSG</sequence>
<keyword evidence="6" id="KW-1185">Reference proteome</keyword>
<dbReference type="PANTHER" id="PTHR34997:SF1">
    <property type="entry name" value="PEPTIDOGLYCAN-BINDING LYSIN DOMAIN"/>
    <property type="match status" value="1"/>
</dbReference>
<evidence type="ECO:0000259" key="4">
    <source>
        <dbReference type="PROSITE" id="PS51782"/>
    </source>
</evidence>
<dbReference type="PANTHER" id="PTHR34997">
    <property type="entry name" value="AM15"/>
    <property type="match status" value="1"/>
</dbReference>
<evidence type="ECO:0000256" key="3">
    <source>
        <dbReference type="SAM" id="MobiDB-lite"/>
    </source>
</evidence>
<dbReference type="InterPro" id="IPR018392">
    <property type="entry name" value="LysM"/>
</dbReference>
<dbReference type="InterPro" id="IPR036779">
    <property type="entry name" value="LysM_dom_sf"/>
</dbReference>
<evidence type="ECO:0000313" key="6">
    <source>
        <dbReference type="Proteomes" id="UP000799764"/>
    </source>
</evidence>
<evidence type="ECO:0000313" key="5">
    <source>
        <dbReference type="EMBL" id="KAF2438960.1"/>
    </source>
</evidence>
<accession>A0A9P4P7R6</accession>
<protein>
    <recommendedName>
        <fullName evidence="4">LysM domain-containing protein</fullName>
    </recommendedName>
</protein>
<dbReference type="CDD" id="cd00118">
    <property type="entry name" value="LysM"/>
    <property type="match status" value="1"/>
</dbReference>
<dbReference type="Pfam" id="PF01476">
    <property type="entry name" value="LysM"/>
    <property type="match status" value="1"/>
</dbReference>
<dbReference type="Gene3D" id="3.10.350.10">
    <property type="entry name" value="LysM domain"/>
    <property type="match status" value="1"/>
</dbReference>
<evidence type="ECO:0000256" key="2">
    <source>
        <dbReference type="ARBA" id="ARBA00023026"/>
    </source>
</evidence>
<dbReference type="InterPro" id="IPR052210">
    <property type="entry name" value="LysM1-like"/>
</dbReference>
<reference evidence="5" key="1">
    <citation type="journal article" date="2020" name="Stud. Mycol.">
        <title>101 Dothideomycetes genomes: a test case for predicting lifestyles and emergence of pathogens.</title>
        <authorList>
            <person name="Haridas S."/>
            <person name="Albert R."/>
            <person name="Binder M."/>
            <person name="Bloem J."/>
            <person name="Labutti K."/>
            <person name="Salamov A."/>
            <person name="Andreopoulos B."/>
            <person name="Baker S."/>
            <person name="Barry K."/>
            <person name="Bills G."/>
            <person name="Bluhm B."/>
            <person name="Cannon C."/>
            <person name="Castanera R."/>
            <person name="Culley D."/>
            <person name="Daum C."/>
            <person name="Ezra D."/>
            <person name="Gonzalez J."/>
            <person name="Henrissat B."/>
            <person name="Kuo A."/>
            <person name="Liang C."/>
            <person name="Lipzen A."/>
            <person name="Lutzoni F."/>
            <person name="Magnuson J."/>
            <person name="Mondo S."/>
            <person name="Nolan M."/>
            <person name="Ohm R."/>
            <person name="Pangilinan J."/>
            <person name="Park H.-J."/>
            <person name="Ramirez L."/>
            <person name="Alfaro M."/>
            <person name="Sun H."/>
            <person name="Tritt A."/>
            <person name="Yoshinaga Y."/>
            <person name="Zwiers L.-H."/>
            <person name="Turgeon B."/>
            <person name="Goodwin S."/>
            <person name="Spatafora J."/>
            <person name="Crous P."/>
            <person name="Grigoriev I."/>
        </authorList>
    </citation>
    <scope>NUCLEOTIDE SEQUENCE</scope>
    <source>
        <strain evidence="5">CBS 690.94</strain>
    </source>
</reference>
<gene>
    <name evidence="5" type="ORF">P171DRAFT_490412</name>
</gene>
<name>A0A9P4P7R6_9PLEO</name>